<dbReference type="AlphaFoldDB" id="A0A073IN19"/>
<evidence type="ECO:0008006" key="3">
    <source>
        <dbReference type="Google" id="ProtNLM"/>
    </source>
</evidence>
<reference evidence="1 2" key="1">
    <citation type="submission" date="2014-04" db="EMBL/GenBank/DDBJ databases">
        <title>Draft Genome Sequence of Synergistes jonesii.</title>
        <authorList>
            <person name="Coil D.A."/>
            <person name="Eisen J.A."/>
            <person name="Holland-Moritz H.E."/>
        </authorList>
    </citation>
    <scope>NUCLEOTIDE SEQUENCE [LARGE SCALE GENOMIC DNA]</scope>
    <source>
        <strain evidence="1 2">78-1</strain>
    </source>
</reference>
<dbReference type="Gene3D" id="3.40.630.10">
    <property type="entry name" value="Zn peptidases"/>
    <property type="match status" value="1"/>
</dbReference>
<dbReference type="InterPro" id="IPR002933">
    <property type="entry name" value="Peptidase_M20"/>
</dbReference>
<dbReference type="Proteomes" id="UP000027665">
    <property type="component" value="Unassembled WGS sequence"/>
</dbReference>
<dbReference type="PANTHER" id="PTHR43808:SF27">
    <property type="entry name" value="PROTEIN ROCB"/>
    <property type="match status" value="1"/>
</dbReference>
<sequence>MDRNYLLPLIKELVAAPSVTESAEESLPGEIIYSRLSGLSYFKERPHHLMLVDTPLEGSPHKLKSLIARVDAAEKTPRTVLMIGHYDVVDVKCYGEIAEHAFDTEKLAEIFRADADTLYGRGTMDMKCGDAIETALIEEFAKDRSIFDVNLVMALVGDEENSSAGMRGVLPVLFEMEREGLDFLAALNTEPGEAGQSGVTGPMVFLGTLGKLMPGFYVRGRDAHVGNCYDGFSALLAASRAVAAAEGDPCLADPARGVCQPSWICLDMGALRDVYSVTVPDKAYAYFNCFTTNNGPAQIMEQMKGVALRALEESSGQLEASYKSLLSKGYNGSAFSAPEPAVYTLGELTELAAARAGEAFDAELRDFAASLPPGDMRARGIKVVDFIADRSGAEPPYAAVFFLPPWLPVRTDFTGSPRDAAVVGAAREIEAECAEKYGLKMTEVEFFSGLCDLSYVGGKVSEGDIAALAENMPGWGEIYSLPLKEMQALGLPVINLGPSGAAPHRKEERLYLSYSLDVLPELLKKLIAKISQKAR</sequence>
<evidence type="ECO:0000313" key="2">
    <source>
        <dbReference type="Proteomes" id="UP000027665"/>
    </source>
</evidence>
<dbReference type="Pfam" id="PF01546">
    <property type="entry name" value="Peptidase_M20"/>
    <property type="match status" value="1"/>
</dbReference>
<name>A0A073IN19_9BACT</name>
<dbReference type="OrthoDB" id="9815360at2"/>
<organism evidence="1 2">
    <name type="scientific">Synergistes jonesii</name>
    <dbReference type="NCBI Taxonomy" id="2754"/>
    <lineage>
        <taxon>Bacteria</taxon>
        <taxon>Thermotogati</taxon>
        <taxon>Synergistota</taxon>
        <taxon>Synergistia</taxon>
        <taxon>Synergistales</taxon>
        <taxon>Synergistaceae</taxon>
        <taxon>Synergistes</taxon>
    </lineage>
</organism>
<dbReference type="eggNOG" id="COG4187">
    <property type="taxonomic scope" value="Bacteria"/>
</dbReference>
<accession>A0A073IN19</accession>
<comment type="caution">
    <text evidence="1">The sequence shown here is derived from an EMBL/GenBank/DDBJ whole genome shotgun (WGS) entry which is preliminary data.</text>
</comment>
<gene>
    <name evidence="1" type="ORF">EH55_07200</name>
</gene>
<proteinExistence type="predicted"/>
<dbReference type="InterPro" id="IPR050072">
    <property type="entry name" value="Peptidase_M20A"/>
</dbReference>
<dbReference type="RefSeq" id="WP_037977081.1">
    <property type="nucleotide sequence ID" value="NZ_JAWRIX010000051.1"/>
</dbReference>
<dbReference type="GeneID" id="90984033"/>
<dbReference type="STRING" id="2754.EH55_07200"/>
<dbReference type="PANTHER" id="PTHR43808">
    <property type="entry name" value="ACETYLORNITHINE DEACETYLASE"/>
    <property type="match status" value="1"/>
</dbReference>
<dbReference type="SUPFAM" id="SSF53187">
    <property type="entry name" value="Zn-dependent exopeptidases"/>
    <property type="match status" value="1"/>
</dbReference>
<dbReference type="InterPro" id="IPR012166">
    <property type="entry name" value="Uncharacterised_RocB"/>
</dbReference>
<evidence type="ECO:0000313" key="1">
    <source>
        <dbReference type="EMBL" id="KEJ91753.1"/>
    </source>
</evidence>
<keyword evidence="2" id="KW-1185">Reference proteome</keyword>
<protein>
    <recommendedName>
        <fullName evidence="3">Peptidase M20</fullName>
    </recommendedName>
</protein>
<dbReference type="EMBL" id="JMKI01000037">
    <property type="protein sequence ID" value="KEJ91753.1"/>
    <property type="molecule type" value="Genomic_DNA"/>
</dbReference>
<dbReference type="GO" id="GO:0016787">
    <property type="term" value="F:hydrolase activity"/>
    <property type="evidence" value="ECO:0007669"/>
    <property type="project" value="InterPro"/>
</dbReference>
<dbReference type="PIRSF" id="PIRSF010386">
    <property type="entry name" value="RocB"/>
    <property type="match status" value="1"/>
</dbReference>